<dbReference type="SUPFAM" id="SSF103486">
    <property type="entry name" value="V-type ATP synthase subunit C"/>
    <property type="match status" value="1"/>
</dbReference>
<dbReference type="PANTHER" id="PTHR11028">
    <property type="entry name" value="VACUOLAR ATP SYNTHASE SUBUNIT AC39"/>
    <property type="match status" value="1"/>
</dbReference>
<dbReference type="AlphaFoldDB" id="C1MKF5"/>
<dbReference type="OMA" id="MTYGYMI"/>
<evidence type="ECO:0000313" key="3">
    <source>
        <dbReference type="Proteomes" id="UP000001876"/>
    </source>
</evidence>
<proteinExistence type="inferred from homology"/>
<keyword evidence="1" id="KW-0406">Ion transport</keyword>
<dbReference type="STRING" id="564608.C1MKF5"/>
<gene>
    <name evidence="2" type="ORF">MICPUCDRAFT_70803</name>
</gene>
<dbReference type="PIRSF" id="PIRSF018497">
    <property type="entry name" value="V-ATP_synth_D"/>
    <property type="match status" value="1"/>
</dbReference>
<protein>
    <recommendedName>
        <fullName evidence="1">V-type proton ATPase subunit</fullName>
    </recommendedName>
</protein>
<accession>C1MKF5</accession>
<keyword evidence="1" id="KW-0375">Hydrogen ion transport</keyword>
<dbReference type="Pfam" id="PF01992">
    <property type="entry name" value="vATP-synt_AC39"/>
    <property type="match status" value="1"/>
</dbReference>
<dbReference type="InterPro" id="IPR016727">
    <property type="entry name" value="ATPase_V0-cplx_dsu"/>
</dbReference>
<dbReference type="GO" id="GO:0046961">
    <property type="term" value="F:proton-transporting ATPase activity, rotational mechanism"/>
    <property type="evidence" value="ECO:0007669"/>
    <property type="project" value="InterPro"/>
</dbReference>
<dbReference type="InterPro" id="IPR002843">
    <property type="entry name" value="ATPase_V0-cplx_csu/dsu"/>
</dbReference>
<organism evidence="3">
    <name type="scientific">Micromonas pusilla (strain CCMP1545)</name>
    <name type="common">Picoplanktonic green alga</name>
    <dbReference type="NCBI Taxonomy" id="564608"/>
    <lineage>
        <taxon>Eukaryota</taxon>
        <taxon>Viridiplantae</taxon>
        <taxon>Chlorophyta</taxon>
        <taxon>Mamiellophyceae</taxon>
        <taxon>Mamiellales</taxon>
        <taxon>Mamiellaceae</taxon>
        <taxon>Micromonas</taxon>
    </lineage>
</organism>
<comment type="function">
    <text evidence="1">Subunit of the V0 complex of vacuolar(H+)-ATPase (V-ATPase), a multisubunit enzyme composed of a peripheral complex (V1) that hydrolyzes ATP and a membrane integral complex (V0) that translocates protons. V-ATPase is responsible for acidifying and maintaining the pH of intracellular compartments and in some cell types, is targeted to the plasma membrane, where it is responsible for acidifying the extracellular environment.</text>
</comment>
<keyword evidence="3" id="KW-1185">Reference proteome</keyword>
<sequence>MNCPEEVSFNVKDGFLDAALRGFRRGLISAQEYRNLGQCDSLDDLKLQLVNNHCNTDFESEFLNETASLHTSTFFANCSNKLVDDFNRIRYQASEPVSTFLNFLTHGHMIDNVILVISGKNHELDLKVLLDKCHPLGLFDSISSLTVPSTMNDLYRLVLADSPLSPYFGECTSDINLDELNLEFMRSKLYKEWNQEMLAIAYLKEFLAFCYKLDGGTSALMRNILYFEADRRAINITMNSSGIDLSPDSRCLVLSKYGTLYTRGQFELAQFEVPERIRAAMRKDPTFCSMSTSLIVYSEDFIERILCEQEMKFCDTTFQEQFNYATFYGCLKRREQEIRNIVWVAECISQGQKHKVNDGIVLNM</sequence>
<dbReference type="Proteomes" id="UP000001876">
    <property type="component" value="Unassembled WGS sequence"/>
</dbReference>
<evidence type="ECO:0000313" key="2">
    <source>
        <dbReference type="EMBL" id="EEH59752.1"/>
    </source>
</evidence>
<dbReference type="GO" id="GO:0033179">
    <property type="term" value="C:proton-transporting V-type ATPase, V0 domain"/>
    <property type="evidence" value="ECO:0007669"/>
    <property type="project" value="InterPro"/>
</dbReference>
<comment type="similarity">
    <text evidence="1">Belongs to the V-ATPase V0D/AC39 subunit family.</text>
</comment>
<dbReference type="RefSeq" id="XP_003056376.1">
    <property type="nucleotide sequence ID" value="XM_003056330.1"/>
</dbReference>
<dbReference type="EMBL" id="GG663736">
    <property type="protein sequence ID" value="EEH59752.1"/>
    <property type="molecule type" value="Genomic_DNA"/>
</dbReference>
<evidence type="ECO:0000256" key="1">
    <source>
        <dbReference type="PIRNR" id="PIRNR018497"/>
    </source>
</evidence>
<comment type="subunit">
    <text evidence="1">V-ATPase is a heteromultimeric enzyme made up of two complexes: the ATP-hydrolytic V1 complex and the proton translocation V0 complex.</text>
</comment>
<dbReference type="KEGG" id="mpp:MICPUCDRAFT_70803"/>
<reference evidence="2 3" key="1">
    <citation type="journal article" date="2009" name="Science">
        <title>Green evolution and dynamic adaptations revealed by genomes of the marine picoeukaryotes Micromonas.</title>
        <authorList>
            <person name="Worden A.Z."/>
            <person name="Lee J.H."/>
            <person name="Mock T."/>
            <person name="Rouze P."/>
            <person name="Simmons M.P."/>
            <person name="Aerts A.L."/>
            <person name="Allen A.E."/>
            <person name="Cuvelier M.L."/>
            <person name="Derelle E."/>
            <person name="Everett M.V."/>
            <person name="Foulon E."/>
            <person name="Grimwood J."/>
            <person name="Gundlach H."/>
            <person name="Henrissat B."/>
            <person name="Napoli C."/>
            <person name="McDonald S.M."/>
            <person name="Parker M.S."/>
            <person name="Rombauts S."/>
            <person name="Salamov A."/>
            <person name="Von Dassow P."/>
            <person name="Badger J.H."/>
            <person name="Coutinho P.M."/>
            <person name="Demir E."/>
            <person name="Dubchak I."/>
            <person name="Gentemann C."/>
            <person name="Eikrem W."/>
            <person name="Gready J.E."/>
            <person name="John U."/>
            <person name="Lanier W."/>
            <person name="Lindquist E.A."/>
            <person name="Lucas S."/>
            <person name="Mayer K.F."/>
            <person name="Moreau H."/>
            <person name="Not F."/>
            <person name="Otillar R."/>
            <person name="Panaud O."/>
            <person name="Pangilinan J."/>
            <person name="Paulsen I."/>
            <person name="Piegu B."/>
            <person name="Poliakov A."/>
            <person name="Robbens S."/>
            <person name="Schmutz J."/>
            <person name="Toulza E."/>
            <person name="Wyss T."/>
            <person name="Zelensky A."/>
            <person name="Zhou K."/>
            <person name="Armbrust E.V."/>
            <person name="Bhattacharya D."/>
            <person name="Goodenough U.W."/>
            <person name="Van de Peer Y."/>
            <person name="Grigoriev I.V."/>
        </authorList>
    </citation>
    <scope>NUCLEOTIDE SEQUENCE [LARGE SCALE GENOMIC DNA]</scope>
    <source>
        <strain evidence="2 3">CCMP1545</strain>
    </source>
</reference>
<dbReference type="GeneID" id="9681495"/>
<dbReference type="OrthoDB" id="10250083at2759"/>
<name>C1MKF5_MICPC</name>
<dbReference type="InterPro" id="IPR036079">
    <property type="entry name" value="ATPase_csu/dsu_sf"/>
</dbReference>
<keyword evidence="1" id="KW-0813">Transport</keyword>
<dbReference type="eggNOG" id="KOG2957">
    <property type="taxonomic scope" value="Eukaryota"/>
</dbReference>